<evidence type="ECO:0000256" key="1">
    <source>
        <dbReference type="SAM" id="Phobius"/>
    </source>
</evidence>
<dbReference type="OrthoDB" id="248646at2759"/>
<evidence type="ECO:0000313" key="2">
    <source>
        <dbReference type="EMBL" id="KPI82947.1"/>
    </source>
</evidence>
<proteinExistence type="predicted"/>
<protein>
    <recommendedName>
        <fullName evidence="4">Transmembrane protein</fullName>
    </recommendedName>
</protein>
<feature type="transmembrane region" description="Helical" evidence="1">
    <location>
        <begin position="337"/>
        <end position="354"/>
    </location>
</feature>
<gene>
    <name evidence="2" type="ORF">ABL78_8033</name>
</gene>
<feature type="transmembrane region" description="Helical" evidence="1">
    <location>
        <begin position="213"/>
        <end position="236"/>
    </location>
</feature>
<dbReference type="OMA" id="QGYLMFR"/>
<comment type="caution">
    <text evidence="2">The sequence shown here is derived from an EMBL/GenBank/DDBJ whole genome shotgun (WGS) entry which is preliminary data.</text>
</comment>
<keyword evidence="1" id="KW-1133">Transmembrane helix</keyword>
<sequence>MFAHTSPLLRGLFSRKKDMQSMVEGHFWSLTRYRILPHFLGLDLAGNVIFYPSYRKQTFGGWTAVTLGAPGSASNAFLSSDMSALNVLEDGHPLHYKASRKLQSFVAEERRRWKIKSELEKKKQVEEATAAAKGKMAEAAHKAKESAAADAAAKESATTRPLQFGVELPPEYTPDYNSEQQFRDMLAIKCSQPRFYKRQLRVSRLFTFAYKCFYFYLWAVLVSLIVQGYLMFRAWVNPPARDGLKNIEGHVLHIPRLLFSGCVSGLVWLLRTAQPVIDPVVDFLSAYFPQVNWGVASANNLAAKAQHLADDTHPNARERKKKELLQHKQLEEARRTWWTRVLMVLLALFAVLCVL</sequence>
<reference evidence="2 3" key="1">
    <citation type="journal article" date="2015" name="PLoS Pathog.">
        <title>Leptomonas seymouri: Adaptations to the Dixenous Life Cycle Analyzed by Genome Sequencing, Transcriptome Profiling and Co-infection with Leishmania donovani.</title>
        <authorList>
            <person name="Kraeva N."/>
            <person name="Butenko A."/>
            <person name="Hlavacova J."/>
            <person name="Kostygov A."/>
            <person name="Myskova J."/>
            <person name="Grybchuk D."/>
            <person name="Lestinova T."/>
            <person name="Votypka J."/>
            <person name="Volf P."/>
            <person name="Opperdoes F."/>
            <person name="Flegontov P."/>
            <person name="Lukes J."/>
            <person name="Yurchenko V."/>
        </authorList>
    </citation>
    <scope>NUCLEOTIDE SEQUENCE [LARGE SCALE GENOMIC DNA]</scope>
    <source>
        <strain evidence="2 3">ATCC 30220</strain>
    </source>
</reference>
<accession>A0A0N0P2V8</accession>
<dbReference type="VEuPathDB" id="TriTrypDB:Lsey_0477_0010"/>
<keyword evidence="1" id="KW-0812">Transmembrane</keyword>
<dbReference type="AlphaFoldDB" id="A0A0N0P2V8"/>
<keyword evidence="1" id="KW-0472">Membrane</keyword>
<dbReference type="EMBL" id="LJSK01000477">
    <property type="protein sequence ID" value="KPI82947.1"/>
    <property type="molecule type" value="Genomic_DNA"/>
</dbReference>
<evidence type="ECO:0008006" key="4">
    <source>
        <dbReference type="Google" id="ProtNLM"/>
    </source>
</evidence>
<keyword evidence="3" id="KW-1185">Reference proteome</keyword>
<name>A0A0N0P2V8_LEPSE</name>
<dbReference type="Proteomes" id="UP000038009">
    <property type="component" value="Unassembled WGS sequence"/>
</dbReference>
<organism evidence="2 3">
    <name type="scientific">Leptomonas seymouri</name>
    <dbReference type="NCBI Taxonomy" id="5684"/>
    <lineage>
        <taxon>Eukaryota</taxon>
        <taxon>Discoba</taxon>
        <taxon>Euglenozoa</taxon>
        <taxon>Kinetoplastea</taxon>
        <taxon>Metakinetoplastina</taxon>
        <taxon>Trypanosomatida</taxon>
        <taxon>Trypanosomatidae</taxon>
        <taxon>Leishmaniinae</taxon>
        <taxon>Leptomonas</taxon>
    </lineage>
</organism>
<evidence type="ECO:0000313" key="3">
    <source>
        <dbReference type="Proteomes" id="UP000038009"/>
    </source>
</evidence>